<proteinExistence type="predicted"/>
<accession>A0A1K1N7R5</accession>
<dbReference type="Proteomes" id="UP000182958">
    <property type="component" value="Unassembled WGS sequence"/>
</dbReference>
<evidence type="ECO:0000313" key="2">
    <source>
        <dbReference type="Proteomes" id="UP000182958"/>
    </source>
</evidence>
<dbReference type="EMBL" id="FPJA01000005">
    <property type="protein sequence ID" value="SFW30382.1"/>
    <property type="molecule type" value="Genomic_DNA"/>
</dbReference>
<reference evidence="2" key="1">
    <citation type="submission" date="2016-11" db="EMBL/GenBank/DDBJ databases">
        <authorList>
            <person name="Varghese N."/>
            <person name="Submissions S."/>
        </authorList>
    </citation>
    <scope>NUCLEOTIDE SEQUENCE [LARGE SCALE GENOMIC DNA]</scope>
    <source>
        <strain evidence="2">C3</strain>
    </source>
</reference>
<dbReference type="AlphaFoldDB" id="A0A1K1N7R5"/>
<gene>
    <name evidence="1" type="ORF">SAMN02910323_1171</name>
</gene>
<evidence type="ECO:0000313" key="1">
    <source>
        <dbReference type="EMBL" id="SFW30382.1"/>
    </source>
</evidence>
<dbReference type="RefSeq" id="WP_155266677.1">
    <property type="nucleotide sequence ID" value="NZ_FPJA01000005.1"/>
</dbReference>
<organism evidence="1 2">
    <name type="scientific">Selenomonas ruminantium</name>
    <dbReference type="NCBI Taxonomy" id="971"/>
    <lineage>
        <taxon>Bacteria</taxon>
        <taxon>Bacillati</taxon>
        <taxon>Bacillota</taxon>
        <taxon>Negativicutes</taxon>
        <taxon>Selenomonadales</taxon>
        <taxon>Selenomonadaceae</taxon>
        <taxon>Selenomonas</taxon>
    </lineage>
</organism>
<protein>
    <submittedName>
        <fullName evidence="1">Uncharacterized protein</fullName>
    </submittedName>
</protein>
<sequence length="50" mass="5871">MMDKKELNMMEMDMVAGGSWLDDLIDFGQDAVKEIAPYIEEYQEYLPLPR</sequence>
<keyword evidence="2" id="KW-1185">Reference proteome</keyword>
<name>A0A1K1N7R5_SELRU</name>